<keyword evidence="4 11" id="KW-0963">Cytoplasm</keyword>
<feature type="active site" evidence="11">
    <location>
        <position position="254"/>
    </location>
</feature>
<dbReference type="InterPro" id="IPR011010">
    <property type="entry name" value="DNA_brk_join_enz"/>
</dbReference>
<dbReference type="InterPro" id="IPR002104">
    <property type="entry name" value="Integrase_catalytic"/>
</dbReference>
<keyword evidence="8 11" id="KW-0238">DNA-binding</keyword>
<evidence type="ECO:0000256" key="2">
    <source>
        <dbReference type="ARBA" id="ARBA00010450"/>
    </source>
</evidence>
<dbReference type="GO" id="GO:0005737">
    <property type="term" value="C:cytoplasm"/>
    <property type="evidence" value="ECO:0007669"/>
    <property type="project" value="UniProtKB-SubCell"/>
</dbReference>
<dbReference type="EMBL" id="JMFG01000020">
    <property type="protein sequence ID" value="KDA53529.1"/>
    <property type="molecule type" value="Genomic_DNA"/>
</dbReference>
<comment type="caution">
    <text evidence="14">The sequence shown here is derived from an EMBL/GenBank/DDBJ whole genome shotgun (WGS) entry which is preliminary data.</text>
</comment>
<keyword evidence="15" id="KW-1185">Reference proteome</keyword>
<dbReference type="InterPro" id="IPR044068">
    <property type="entry name" value="CB"/>
</dbReference>
<dbReference type="RefSeq" id="WP_053335077.1">
    <property type="nucleotide sequence ID" value="NZ_JMFG01000020.1"/>
</dbReference>
<dbReference type="Gene3D" id="1.10.150.130">
    <property type="match status" value="1"/>
</dbReference>
<feature type="active site" description="O-(3'-phospho-DNA)-tyrosine intermediate" evidence="11">
    <location>
        <position position="286"/>
    </location>
</feature>
<dbReference type="STRING" id="1312852.EG19_04820"/>
<feature type="domain" description="Core-binding (CB)" evidence="13">
    <location>
        <begin position="10"/>
        <end position="95"/>
    </location>
</feature>
<reference evidence="14 15" key="1">
    <citation type="submission" date="2014-04" db="EMBL/GenBank/DDBJ databases">
        <title>The Genome Sequence of Thermoanaerobaculum aquaticum MP-01, The First Cultivated Group 23 Acidobacterium.</title>
        <authorList>
            <person name="Stamps B.W."/>
            <person name="Losey N.A."/>
            <person name="Lawson P.A."/>
            <person name="Stevenson B.S."/>
        </authorList>
    </citation>
    <scope>NUCLEOTIDE SEQUENCE [LARGE SCALE GENOMIC DNA]</scope>
    <source>
        <strain evidence="14 15">MP-01</strain>
    </source>
</reference>
<evidence type="ECO:0000256" key="7">
    <source>
        <dbReference type="ARBA" id="ARBA00022908"/>
    </source>
</evidence>
<comment type="subcellular location">
    <subcellularLocation>
        <location evidence="1 11">Cytoplasm</location>
    </subcellularLocation>
</comment>
<dbReference type="Pfam" id="PF00589">
    <property type="entry name" value="Phage_integrase"/>
    <property type="match status" value="1"/>
</dbReference>
<gene>
    <name evidence="11" type="primary">xerD</name>
    <name evidence="14" type="ORF">EG19_04820</name>
</gene>
<dbReference type="GO" id="GO:0003677">
    <property type="term" value="F:DNA binding"/>
    <property type="evidence" value="ECO:0007669"/>
    <property type="project" value="UniProtKB-UniRule"/>
</dbReference>
<dbReference type="InterPro" id="IPR050090">
    <property type="entry name" value="Tyrosine_recombinase_XerCD"/>
</dbReference>
<dbReference type="PANTHER" id="PTHR30349">
    <property type="entry name" value="PHAGE INTEGRASE-RELATED"/>
    <property type="match status" value="1"/>
</dbReference>
<feature type="domain" description="Tyr recombinase" evidence="12">
    <location>
        <begin position="116"/>
        <end position="299"/>
    </location>
</feature>
<dbReference type="NCBIfam" id="NF001399">
    <property type="entry name" value="PRK00283.1"/>
    <property type="match status" value="1"/>
</dbReference>
<feature type="active site" evidence="11">
    <location>
        <position position="251"/>
    </location>
</feature>
<evidence type="ECO:0000256" key="5">
    <source>
        <dbReference type="ARBA" id="ARBA00022618"/>
    </source>
</evidence>
<evidence type="ECO:0000259" key="12">
    <source>
        <dbReference type="PROSITE" id="PS51898"/>
    </source>
</evidence>
<comment type="subunit">
    <text evidence="11">Forms a cyclic heterotetrameric complex composed of two molecules of XerC and two molecules of XerD.</text>
</comment>
<evidence type="ECO:0000313" key="15">
    <source>
        <dbReference type="Proteomes" id="UP000027284"/>
    </source>
</evidence>
<dbReference type="OrthoDB" id="9785687at2"/>
<dbReference type="GO" id="GO:0007059">
    <property type="term" value="P:chromosome segregation"/>
    <property type="evidence" value="ECO:0007669"/>
    <property type="project" value="UniProtKB-UniRule"/>
</dbReference>
<organism evidence="14 15">
    <name type="scientific">Thermoanaerobaculum aquaticum</name>
    <dbReference type="NCBI Taxonomy" id="1312852"/>
    <lineage>
        <taxon>Bacteria</taxon>
        <taxon>Pseudomonadati</taxon>
        <taxon>Acidobacteriota</taxon>
        <taxon>Thermoanaerobaculia</taxon>
        <taxon>Thermoanaerobaculales</taxon>
        <taxon>Thermoanaerobaculaceae</taxon>
        <taxon>Thermoanaerobaculum</taxon>
    </lineage>
</organism>
<dbReference type="InterPro" id="IPR004107">
    <property type="entry name" value="Integrase_SAM-like_N"/>
</dbReference>
<dbReference type="PROSITE" id="PS51898">
    <property type="entry name" value="TYR_RECOMBINASE"/>
    <property type="match status" value="1"/>
</dbReference>
<dbReference type="Pfam" id="PF02899">
    <property type="entry name" value="Phage_int_SAM_1"/>
    <property type="match status" value="1"/>
</dbReference>
<evidence type="ECO:0000256" key="8">
    <source>
        <dbReference type="ARBA" id="ARBA00023125"/>
    </source>
</evidence>
<dbReference type="AlphaFoldDB" id="A0A062XVW0"/>
<dbReference type="Proteomes" id="UP000027284">
    <property type="component" value="Unassembled WGS sequence"/>
</dbReference>
<dbReference type="NCBIfam" id="NF040815">
    <property type="entry name" value="recomb_XerA_Arch"/>
    <property type="match status" value="1"/>
</dbReference>
<dbReference type="InterPro" id="IPR011932">
    <property type="entry name" value="Recomb_XerD"/>
</dbReference>
<dbReference type="InterPro" id="IPR023009">
    <property type="entry name" value="Tyrosine_recombinase_XerC/XerD"/>
</dbReference>
<dbReference type="InterPro" id="IPR013762">
    <property type="entry name" value="Integrase-like_cat_sf"/>
</dbReference>
<evidence type="ECO:0000256" key="11">
    <source>
        <dbReference type="HAMAP-Rule" id="MF_01807"/>
    </source>
</evidence>
<dbReference type="GO" id="GO:0006313">
    <property type="term" value="P:DNA transposition"/>
    <property type="evidence" value="ECO:0007669"/>
    <property type="project" value="UniProtKB-UniRule"/>
</dbReference>
<proteinExistence type="inferred from homology"/>
<evidence type="ECO:0000256" key="6">
    <source>
        <dbReference type="ARBA" id="ARBA00022829"/>
    </source>
</evidence>
<sequence>MTAKKGKDPEGFNRYLSQYLAELTVGRALSPFTVAAYSSDLLRFGQWLQDRGVELSACERADVRLYLSQLRGTGLSARSTARALSSLRGFFRYLMEQGAIQHDPTLELENPKLMRALPRYLTPEEVEMLLAAPDPQTPQGLRDKSMLELLYATGLRVSELVGLKVSQVRLDPGFVRVVGKGNKERVVPMGSEARLWVERYLTLARGKLVRQGSPEALFLTVRGEAMTRQRFWQIIKGYGKKVGITSQLSPHVLRHSFATHLLANGADLRALQVMLGHADISTTEIYTHVTRERLRQLYDRSHPRA</sequence>
<dbReference type="CDD" id="cd00798">
    <property type="entry name" value="INT_XerDC_C"/>
    <property type="match status" value="1"/>
</dbReference>
<keyword evidence="9 11" id="KW-0233">DNA recombination</keyword>
<evidence type="ECO:0000259" key="13">
    <source>
        <dbReference type="PROSITE" id="PS51900"/>
    </source>
</evidence>
<evidence type="ECO:0000256" key="9">
    <source>
        <dbReference type="ARBA" id="ARBA00023172"/>
    </source>
</evidence>
<dbReference type="GO" id="GO:0009037">
    <property type="term" value="F:tyrosine-based site-specific recombinase activity"/>
    <property type="evidence" value="ECO:0007669"/>
    <property type="project" value="UniProtKB-UniRule"/>
</dbReference>
<dbReference type="NCBIfam" id="TIGR02225">
    <property type="entry name" value="recomb_XerD"/>
    <property type="match status" value="1"/>
</dbReference>
<dbReference type="GO" id="GO:0051301">
    <property type="term" value="P:cell division"/>
    <property type="evidence" value="ECO:0007669"/>
    <property type="project" value="UniProtKB-KW"/>
</dbReference>
<keyword evidence="7 11" id="KW-0229">DNA integration</keyword>
<evidence type="ECO:0000256" key="1">
    <source>
        <dbReference type="ARBA" id="ARBA00004496"/>
    </source>
</evidence>
<keyword evidence="6 11" id="KW-0159">Chromosome partition</keyword>
<evidence type="ECO:0000256" key="10">
    <source>
        <dbReference type="ARBA" id="ARBA00023306"/>
    </source>
</evidence>
<accession>A0A062XVW0</accession>
<feature type="active site" evidence="11">
    <location>
        <position position="156"/>
    </location>
</feature>
<dbReference type="HAMAP" id="MF_01807">
    <property type="entry name" value="Recomb_XerD"/>
    <property type="match status" value="1"/>
</dbReference>
<feature type="active site" evidence="11">
    <location>
        <position position="277"/>
    </location>
</feature>
<keyword evidence="5 11" id="KW-0132">Cell division</keyword>
<dbReference type="InterPro" id="IPR010998">
    <property type="entry name" value="Integrase_recombinase_N"/>
</dbReference>
<dbReference type="Gene3D" id="1.10.443.10">
    <property type="entry name" value="Intergrase catalytic core"/>
    <property type="match status" value="1"/>
</dbReference>
<dbReference type="HAMAP" id="MF_01808">
    <property type="entry name" value="Recomb_XerC_XerD"/>
    <property type="match status" value="1"/>
</dbReference>
<name>A0A062XVW0_9BACT</name>
<feature type="active site" evidence="11">
    <location>
        <position position="180"/>
    </location>
</feature>
<dbReference type="PANTHER" id="PTHR30349:SF90">
    <property type="entry name" value="TYROSINE RECOMBINASE XERD"/>
    <property type="match status" value="1"/>
</dbReference>
<comment type="function">
    <text evidence="11">Site-specific tyrosine recombinase, which acts by catalyzing the cutting and rejoining of the recombining DNA molecules. The XerC-XerD complex is essential to convert dimers of the bacterial chromosome into monomers to permit their segregation at cell division. It also contributes to the segregational stability of plasmids.</text>
</comment>
<dbReference type="SUPFAM" id="SSF56349">
    <property type="entry name" value="DNA breaking-rejoining enzymes"/>
    <property type="match status" value="1"/>
</dbReference>
<evidence type="ECO:0000256" key="4">
    <source>
        <dbReference type="ARBA" id="ARBA00022490"/>
    </source>
</evidence>
<keyword evidence="10 11" id="KW-0131">Cell cycle</keyword>
<dbReference type="PROSITE" id="PS51900">
    <property type="entry name" value="CB"/>
    <property type="match status" value="1"/>
</dbReference>
<evidence type="ECO:0000256" key="3">
    <source>
        <dbReference type="ARBA" id="ARBA00015810"/>
    </source>
</evidence>
<comment type="similarity">
    <text evidence="2 11">Belongs to the 'phage' integrase family. XerD subfamily.</text>
</comment>
<protein>
    <recommendedName>
        <fullName evidence="3 11">Tyrosine recombinase XerD</fullName>
    </recommendedName>
</protein>
<evidence type="ECO:0000313" key="14">
    <source>
        <dbReference type="EMBL" id="KDA53529.1"/>
    </source>
</evidence>